<name>A0A1F5S2Z0_9BACT</name>
<accession>A0A1F5S2Z0</accession>
<evidence type="ECO:0000256" key="1">
    <source>
        <dbReference type="SAM" id="Phobius"/>
    </source>
</evidence>
<keyword evidence="1" id="KW-0812">Transmembrane</keyword>
<sequence length="131" mass="14128">MFKKFITVILIILSIIILLKPAKAGVWEKMHGNLYETKTAAGYPVTGDNALPALIASVIKIILSFIGAIYLFMIIIAGWQWLFSGGNEEKTGAAMKRITHSTIGLIIVLAAYLLTDFITTVFIAATGVGKG</sequence>
<gene>
    <name evidence="2" type="ORF">A2Y83_01845</name>
</gene>
<reference evidence="2 3" key="1">
    <citation type="journal article" date="2016" name="Nat. Commun.">
        <title>Thousands of microbial genomes shed light on interconnected biogeochemical processes in an aquifer system.</title>
        <authorList>
            <person name="Anantharaman K."/>
            <person name="Brown C.T."/>
            <person name="Hug L.A."/>
            <person name="Sharon I."/>
            <person name="Castelle C.J."/>
            <person name="Probst A.J."/>
            <person name="Thomas B.C."/>
            <person name="Singh A."/>
            <person name="Wilkins M.J."/>
            <person name="Karaoz U."/>
            <person name="Brodie E.L."/>
            <person name="Williams K.H."/>
            <person name="Hubbard S.S."/>
            <person name="Banfield J.F."/>
        </authorList>
    </citation>
    <scope>NUCLEOTIDE SEQUENCE [LARGE SCALE GENOMIC DNA]</scope>
</reference>
<dbReference type="Pfam" id="PF18895">
    <property type="entry name" value="T4SS_pilin"/>
    <property type="match status" value="1"/>
</dbReference>
<evidence type="ECO:0000313" key="3">
    <source>
        <dbReference type="Proteomes" id="UP000178323"/>
    </source>
</evidence>
<feature type="transmembrane region" description="Helical" evidence="1">
    <location>
        <begin position="53"/>
        <end position="82"/>
    </location>
</feature>
<evidence type="ECO:0000313" key="2">
    <source>
        <dbReference type="EMBL" id="OGF21055.1"/>
    </source>
</evidence>
<keyword evidence="1" id="KW-0472">Membrane</keyword>
<proteinExistence type="predicted"/>
<organism evidence="2 3">
    <name type="scientific">Candidatus Falkowbacteria bacterium RBG_13_39_14</name>
    <dbReference type="NCBI Taxonomy" id="1797985"/>
    <lineage>
        <taxon>Bacteria</taxon>
        <taxon>Candidatus Falkowiibacteriota</taxon>
    </lineage>
</organism>
<comment type="caution">
    <text evidence="2">The sequence shown here is derived from an EMBL/GenBank/DDBJ whole genome shotgun (WGS) entry which is preliminary data.</text>
</comment>
<dbReference type="Proteomes" id="UP000178323">
    <property type="component" value="Unassembled WGS sequence"/>
</dbReference>
<dbReference type="AlphaFoldDB" id="A0A1F5S2Z0"/>
<feature type="transmembrane region" description="Helical" evidence="1">
    <location>
        <begin position="103"/>
        <end position="125"/>
    </location>
</feature>
<dbReference type="EMBL" id="MFFS01000073">
    <property type="protein sequence ID" value="OGF21055.1"/>
    <property type="molecule type" value="Genomic_DNA"/>
</dbReference>
<keyword evidence="1" id="KW-1133">Transmembrane helix</keyword>
<dbReference type="InterPro" id="IPR043993">
    <property type="entry name" value="T4SS_pilin"/>
</dbReference>
<protein>
    <submittedName>
        <fullName evidence="2">Uncharacterized protein</fullName>
    </submittedName>
</protein>